<feature type="repeat" description="RCC1" evidence="2">
    <location>
        <begin position="838"/>
        <end position="890"/>
    </location>
</feature>
<dbReference type="Pfam" id="PF00651">
    <property type="entry name" value="BTB"/>
    <property type="match status" value="2"/>
</dbReference>
<dbReference type="PANTHER" id="PTHR22872:SF10">
    <property type="entry name" value="ULTRAVIOLET-B RECEPTOR UVR8"/>
    <property type="match status" value="1"/>
</dbReference>
<feature type="domain" description="BTB" evidence="3">
    <location>
        <begin position="955"/>
        <end position="1021"/>
    </location>
</feature>
<feature type="repeat" description="RCC1" evidence="2">
    <location>
        <begin position="732"/>
        <end position="784"/>
    </location>
</feature>
<dbReference type="Pfam" id="PF25390">
    <property type="entry name" value="WD40_RLD"/>
    <property type="match status" value="2"/>
</dbReference>
<dbReference type="PRINTS" id="PR00633">
    <property type="entry name" value="RCCNDNSATION"/>
</dbReference>
<gene>
    <name evidence="4" type="ORF">V9T40_014642</name>
</gene>
<keyword evidence="1" id="KW-0677">Repeat</keyword>
<dbReference type="SUPFAM" id="SSF54695">
    <property type="entry name" value="POZ domain"/>
    <property type="match status" value="2"/>
</dbReference>
<reference evidence="4 5" key="1">
    <citation type="submission" date="2024-03" db="EMBL/GenBank/DDBJ databases">
        <title>Adaptation during the transition from Ophiocordyceps entomopathogen to insect associate is accompanied by gene loss and intensified selection.</title>
        <authorList>
            <person name="Ward C.M."/>
            <person name="Onetto C.A."/>
            <person name="Borneman A.R."/>
        </authorList>
    </citation>
    <scope>NUCLEOTIDE SEQUENCE [LARGE SCALE GENOMIC DNA]</scope>
    <source>
        <strain evidence="4">AWRI1</strain>
        <tissue evidence="4">Single Adult Female</tissue>
    </source>
</reference>
<dbReference type="InterPro" id="IPR000408">
    <property type="entry name" value="Reg_chr_condens"/>
</dbReference>
<feature type="repeat" description="RCC1" evidence="2">
    <location>
        <begin position="258"/>
        <end position="310"/>
    </location>
</feature>
<dbReference type="SMART" id="SM00225">
    <property type="entry name" value="BTB"/>
    <property type="match status" value="2"/>
</dbReference>
<feature type="repeat" description="RCC1" evidence="2">
    <location>
        <begin position="213"/>
        <end position="257"/>
    </location>
</feature>
<evidence type="ECO:0000256" key="2">
    <source>
        <dbReference type="PROSITE-ProRule" id="PRU00235"/>
    </source>
</evidence>
<dbReference type="InterPro" id="IPR051625">
    <property type="entry name" value="Signaling_Regulatory_Domain"/>
</dbReference>
<evidence type="ECO:0000313" key="4">
    <source>
        <dbReference type="EMBL" id="KAK7572170.1"/>
    </source>
</evidence>
<feature type="repeat" description="RCC1" evidence="2">
    <location>
        <begin position="686"/>
        <end position="731"/>
    </location>
</feature>
<dbReference type="InterPro" id="IPR000210">
    <property type="entry name" value="BTB/POZ_dom"/>
</dbReference>
<dbReference type="PROSITE" id="PS50012">
    <property type="entry name" value="RCC1_3"/>
    <property type="match status" value="8"/>
</dbReference>
<evidence type="ECO:0000256" key="1">
    <source>
        <dbReference type="ARBA" id="ARBA00022737"/>
    </source>
</evidence>
<dbReference type="PANTHER" id="PTHR22872">
    <property type="entry name" value="BTK-BINDING PROTEIN-RELATED"/>
    <property type="match status" value="1"/>
</dbReference>
<proteinExistence type="predicted"/>
<evidence type="ECO:0000313" key="5">
    <source>
        <dbReference type="Proteomes" id="UP001367676"/>
    </source>
</evidence>
<feature type="repeat" description="RCC1" evidence="2">
    <location>
        <begin position="311"/>
        <end position="364"/>
    </location>
</feature>
<name>A0AAN9T782_9HEMI</name>
<comment type="caution">
    <text evidence="4">The sequence shown here is derived from an EMBL/GenBank/DDBJ whole genome shotgun (WGS) entry which is preliminary data.</text>
</comment>
<protein>
    <recommendedName>
        <fullName evidence="3">BTB domain-containing protein</fullName>
    </recommendedName>
</protein>
<dbReference type="EMBL" id="JBBCAQ010000038">
    <property type="protein sequence ID" value="KAK7572170.1"/>
    <property type="molecule type" value="Genomic_DNA"/>
</dbReference>
<dbReference type="Gene3D" id="2.130.10.30">
    <property type="entry name" value="Regulator of chromosome condensation 1/beta-lactamase-inhibitor protein II"/>
    <property type="match status" value="4"/>
</dbReference>
<dbReference type="InterPro" id="IPR058923">
    <property type="entry name" value="RCC1-like_dom"/>
</dbReference>
<dbReference type="PROSITE" id="PS50097">
    <property type="entry name" value="BTB"/>
    <property type="match status" value="2"/>
</dbReference>
<dbReference type="AlphaFoldDB" id="A0AAN9T782"/>
<dbReference type="InterPro" id="IPR009091">
    <property type="entry name" value="RCC1/BLIP-II"/>
</dbReference>
<sequence length="1119" mass="124110">MSFTEWAPLKLLDADFLKRVRLCYVFGKTGHEALMVTDEDEVFACGSNFGGCLGLETPGPRTEPALIPELSEKKVKADSDNTHMSSTSVQCSLISSHLSVGLVVLAYGKVYVISDQFFINSFHFIFIPHSTSYNSHKTTTSNKGKSGQEALIVTDEEEVLACGTNMFSCLGLENDARQVKPVTIPELGKKKVKGFSCTVFDDGAFGCAYTFSGTMYYWGKNFSASNITKIPIVVPEFSKKVSEVVCGYKHCLILSNEGEVFSLGNNSHGQLGNGATNNLTVPTLVQGDLKGKIVVKISCGCSFSVCVLDSGEVYAWGYNGGNQLGYSSQSYPTLKSPSKVLDLKDVIIRKIVCGSSYVLAISDVSELFSWGYNSIGQLGLGDTTSRYKPTKIEKIGKVINIAAVQDGSTSAAMTENFEVYMWGACGDLNLTEPTETQFETLYDVFASFGNPRIMYKPMSRHFQLESVGESVKNSFGDIETSDLTIVAEEKQIFVHKVILKLRSNYFKLLLQEPWVKEDDKLIKINQNYDGIYAYLRYIYTGNLKATPEVALELLRIADEYHDLVLKKICEKSIRHGITVENVANLYNLALKLGAKKLAKYCMSFAGNHIGEVIKTAGKTGHEALIVTDEDEVFACGTNFYGCLGLESDGPQAEPVRIPELSNKEVKGFSSTVTDRRAYVCAYTFSGAMYYWGKDVDFPDMTRSKPTTFPNFTKKVLEVASGKDHCLILSTDGEVFGFGKNNYDQSGTNPGCYVCEPTLVQGDLKGRTVVKISCGNRFSVCVLDSGEVYGWGLDEYGVLVLGLGSSSYSSPMRVPALHGVIVRKIVCGLSYVLAVNDVGELFSWGCNDIGQLGLGCTTSDKHEPTKIEMIGKVINIAALPNGLTSAAMTENFKVYMWGACGGLKLEVPTETKFETLHEVFAFFSNPRIMHKPMSRHFQLESVNESIKNSFEDVETSNLTIVADNKEIFVHKDILILRSNYFKLMLKEPWLKKDDKSIELNQNYDGIHAYLQYLYTGKFKATPVVTFELLKIANEYQDLNLKNICEKSIRYVITVGNVACMFSWAIKLNAKKLAKYCVLFAGNRIGEVINTPGFSEWDKETYKKFIVEGQKRKIFRCYVRM</sequence>
<dbReference type="InterPro" id="IPR011333">
    <property type="entry name" value="SKP1/BTB/POZ_sf"/>
</dbReference>
<feature type="domain" description="BTB" evidence="3">
    <location>
        <begin position="481"/>
        <end position="547"/>
    </location>
</feature>
<dbReference type="SUPFAM" id="SSF50985">
    <property type="entry name" value="RCC1/BLIP-II"/>
    <property type="match status" value="3"/>
</dbReference>
<organism evidence="4 5">
    <name type="scientific">Parthenolecanium corni</name>
    <dbReference type="NCBI Taxonomy" id="536013"/>
    <lineage>
        <taxon>Eukaryota</taxon>
        <taxon>Metazoa</taxon>
        <taxon>Ecdysozoa</taxon>
        <taxon>Arthropoda</taxon>
        <taxon>Hexapoda</taxon>
        <taxon>Insecta</taxon>
        <taxon>Pterygota</taxon>
        <taxon>Neoptera</taxon>
        <taxon>Paraneoptera</taxon>
        <taxon>Hemiptera</taxon>
        <taxon>Sternorrhyncha</taxon>
        <taxon>Coccoidea</taxon>
        <taxon>Coccidae</taxon>
        <taxon>Parthenolecanium</taxon>
    </lineage>
</organism>
<feature type="repeat" description="RCC1" evidence="2">
    <location>
        <begin position="785"/>
        <end position="837"/>
    </location>
</feature>
<dbReference type="Proteomes" id="UP001367676">
    <property type="component" value="Unassembled WGS sequence"/>
</dbReference>
<evidence type="ECO:0000259" key="3">
    <source>
        <dbReference type="PROSITE" id="PS50097"/>
    </source>
</evidence>
<accession>A0AAN9T782</accession>
<dbReference type="Gene3D" id="3.30.710.10">
    <property type="entry name" value="Potassium Channel Kv1.1, Chain A"/>
    <property type="match status" value="2"/>
</dbReference>
<feature type="repeat" description="RCC1" evidence="2">
    <location>
        <begin position="365"/>
        <end position="417"/>
    </location>
</feature>
<keyword evidence="5" id="KW-1185">Reference proteome</keyword>